<dbReference type="EMBL" id="AJ312705">
    <property type="protein sequence ID" value="CAC84483.1"/>
    <property type="molecule type" value="Genomic_DNA"/>
</dbReference>
<keyword evidence="3" id="KW-0167">Capsid protein</keyword>
<dbReference type="GO" id="GO:0019028">
    <property type="term" value="C:viral capsid"/>
    <property type="evidence" value="ECO:0007669"/>
    <property type="project" value="UniProtKB-KW"/>
</dbReference>
<dbReference type="Pfam" id="PF04451">
    <property type="entry name" value="Capsid_NCLDV"/>
    <property type="match status" value="1"/>
</dbReference>
<accession>Q8JKF0</accession>
<evidence type="ECO:0000313" key="7">
    <source>
        <dbReference type="EMBL" id="CAC84483.1"/>
    </source>
</evidence>
<dbReference type="InterPro" id="IPR016112">
    <property type="entry name" value="VP_dsDNA_II"/>
</dbReference>
<evidence type="ECO:0000259" key="6">
    <source>
        <dbReference type="Pfam" id="PF16903"/>
    </source>
</evidence>
<dbReference type="SUPFAM" id="SSF49749">
    <property type="entry name" value="Group II dsDNA viruses VP"/>
    <property type="match status" value="2"/>
</dbReference>
<reference evidence="7" key="1">
    <citation type="journal article" date="2003" name="J. Gen. Virol.">
        <title>Evidence for the evolution of ascoviruses from iridoviruses.</title>
        <authorList>
            <person name="Stasiak K."/>
            <person name="Renault S."/>
            <person name="Demattei M.V."/>
            <person name="Bigot Y."/>
            <person name="Federici B.A."/>
        </authorList>
    </citation>
    <scope>NUCLEOTIDE SEQUENCE</scope>
    <source>
        <strain evidence="7">a</strain>
    </source>
</reference>
<dbReference type="InterPro" id="IPR007542">
    <property type="entry name" value="MCP_C"/>
</dbReference>
<evidence type="ECO:0000256" key="3">
    <source>
        <dbReference type="ARBA" id="ARBA00022561"/>
    </source>
</evidence>
<keyword evidence="4" id="KW-0946">Virion</keyword>
<feature type="domain" description="Major capsid protein C-terminal" evidence="5">
    <location>
        <begin position="248"/>
        <end position="427"/>
    </location>
</feature>
<evidence type="ECO:0000256" key="4">
    <source>
        <dbReference type="ARBA" id="ARBA00022844"/>
    </source>
</evidence>
<evidence type="ECO:0000256" key="2">
    <source>
        <dbReference type="ARBA" id="ARBA00014893"/>
    </source>
</evidence>
<name>Q8JKF0_9VIRU</name>
<feature type="domain" description="Major capsid protein N-terminal" evidence="6">
    <location>
        <begin position="28"/>
        <end position="240"/>
    </location>
</feature>
<dbReference type="GO" id="GO:0005198">
    <property type="term" value="F:structural molecule activity"/>
    <property type="evidence" value="ECO:0007669"/>
    <property type="project" value="InterPro"/>
</dbReference>
<dbReference type="Gene3D" id="2.70.9.10">
    <property type="entry name" value="Adenovirus Type 2 Hexon, domain 4"/>
    <property type="match status" value="1"/>
</dbReference>
<dbReference type="InterPro" id="IPR031654">
    <property type="entry name" value="Capsid_N"/>
</dbReference>
<dbReference type="InterPro" id="IPR038519">
    <property type="entry name" value="MCP_C_sf"/>
</dbReference>
<evidence type="ECO:0000256" key="1">
    <source>
        <dbReference type="ARBA" id="ARBA00004328"/>
    </source>
</evidence>
<comment type="subcellular location">
    <subcellularLocation>
        <location evidence="1">Virion</location>
    </subcellularLocation>
</comment>
<protein>
    <recommendedName>
        <fullName evidence="2">Major capsid protein</fullName>
    </recommendedName>
</protein>
<dbReference type="Pfam" id="PF16903">
    <property type="entry name" value="Capsid_N"/>
    <property type="match status" value="1"/>
</dbReference>
<sequence length="434" mass="49899">MAVNKHLIDIQSFGELENHLYDTSSAYSYFKRDYKKTSPVFKTPVVLDKTTGTSSFSYDWSAFVDKTQGDYLTNLTLIVKLPELKLKPDNAFKEKGTIRWTKNLFHNLLEECTLTFNDTVVNRLDSCILDFISEFSVDESKYSQYMKNIGNQQCLLQPATFIPSRCMVIPIPFFFNESVRNALPLSEMPYTEIKINFKFRAWESLVLLENKTELTPVPIVPVAGRDLDTPVLEGVKLYGTFVSVSEEERRTIGVRPSTMVFKQYQILPRQKVTDEKTKIQLMFKHSVTKIYFGIRNSTFKNQWSNYTADNDIVVNQIVSESKSESILKSARISYNGKDRIPETDDSYFKMIEPIYCNRRAPEKEGHFVYNFDIMSDSPYASGSLAVSRLNNPTMELTVDREAIRSDRQFEFITIAENTNVITISEGNAQVPVLH</sequence>
<evidence type="ECO:0000259" key="5">
    <source>
        <dbReference type="Pfam" id="PF04451"/>
    </source>
</evidence>
<organism evidence="7">
    <name type="scientific">Diadromus pulchellus ascovirus 4a</name>
    <dbReference type="NCBI Taxonomy" id="158683"/>
    <lineage>
        <taxon>Viruses</taxon>
        <taxon>Varidnaviria</taxon>
        <taxon>Bamfordvirae</taxon>
        <taxon>Nucleocytoviricota</taxon>
        <taxon>Megaviricetes</taxon>
        <taxon>Pimascovirales</taxon>
        <taxon>Pimascovirales incertae sedis</taxon>
        <taxon>Ascoviridae</taxon>
        <taxon>Toursvirus</taxon>
        <taxon>Toursvirus dptv1a</taxon>
    </lineage>
</organism>
<dbReference type="Gene3D" id="2.70.9.20">
    <property type="entry name" value="Major capsid protein Vp54"/>
    <property type="match status" value="1"/>
</dbReference>
<proteinExistence type="predicted"/>